<comment type="caution">
    <text evidence="4">The sequence shown here is derived from an EMBL/GenBank/DDBJ whole genome shotgun (WGS) entry which is preliminary data.</text>
</comment>
<organism evidence="4 5">
    <name type="scientific">Endobacter medicaginis</name>
    <dbReference type="NCBI Taxonomy" id="1181271"/>
    <lineage>
        <taxon>Bacteria</taxon>
        <taxon>Pseudomonadati</taxon>
        <taxon>Pseudomonadota</taxon>
        <taxon>Alphaproteobacteria</taxon>
        <taxon>Acetobacterales</taxon>
        <taxon>Acetobacteraceae</taxon>
        <taxon>Endobacter</taxon>
    </lineage>
</organism>
<dbReference type="Proteomes" id="UP000557688">
    <property type="component" value="Unassembled WGS sequence"/>
</dbReference>
<proteinExistence type="predicted"/>
<evidence type="ECO:0000256" key="1">
    <source>
        <dbReference type="ARBA" id="ARBA00004429"/>
    </source>
</evidence>
<accession>A0A839UTG9</accession>
<reference evidence="4 5" key="1">
    <citation type="submission" date="2020-08" db="EMBL/GenBank/DDBJ databases">
        <title>Genomic Encyclopedia of Type Strains, Phase III (KMG-III): the genomes of soil and plant-associated and newly described type strains.</title>
        <authorList>
            <person name="Whitman W."/>
        </authorList>
    </citation>
    <scope>NUCLEOTIDE SEQUENCE [LARGE SCALE GENOMIC DNA]</scope>
    <source>
        <strain evidence="4 5">CECT 8088</strain>
    </source>
</reference>
<feature type="transmembrane region" description="Helical" evidence="3">
    <location>
        <begin position="337"/>
        <end position="359"/>
    </location>
</feature>
<keyword evidence="3" id="KW-1133">Transmembrane helix</keyword>
<dbReference type="RefSeq" id="WP_183274824.1">
    <property type="nucleotide sequence ID" value="NZ_JACHXV010000003.1"/>
</dbReference>
<dbReference type="Gene3D" id="1.20.1250.20">
    <property type="entry name" value="MFS general substrate transporter like domains"/>
    <property type="match status" value="2"/>
</dbReference>
<feature type="transmembrane region" description="Helical" evidence="3">
    <location>
        <begin position="284"/>
        <end position="304"/>
    </location>
</feature>
<keyword evidence="5" id="KW-1185">Reference proteome</keyword>
<sequence>MDDTQATTATQASRLAPILTIGAIFFVLGFVTWLNGPLITFVRLAFQLGDVGAFAVPLVFYISYFVFALPSAAVLRLTGLKGGISLGLLVIAAGVAMFGECATWRDYPGALAGLFVTGGGLALLQTAVNPYVSILGPIEGAARRIALMGICNKTAGILAPIALNLLALRDIGALARRVAAAPDEGARDAILSAFAAGVSHFYQLMAALLVVAAVLIPRSPLPALDPGQVNAGRADTGGAGGLAVPRFWFGVAALFVYVGAEVMAGDAIGTYGQAFGLPLDQTKFFTSFTLAAMLLGYLCGLALVPRVLSQAAYLAASAGLGVVLTLAAWASTGTLSVLFVAALGFANAMMWPAIFPLAISGLGAATARGSAILVMGICGGAIIPQAFAWAKQTHDMQVVFAALMVPSYLVILAFALFASRRLTSAR</sequence>
<dbReference type="GO" id="GO:1904659">
    <property type="term" value="P:D-glucose transmembrane transport"/>
    <property type="evidence" value="ECO:0007669"/>
    <property type="project" value="InterPro"/>
</dbReference>
<feature type="transmembrane region" description="Helical" evidence="3">
    <location>
        <begin position="145"/>
        <end position="169"/>
    </location>
</feature>
<feature type="transmembrane region" description="Helical" evidence="3">
    <location>
        <begin position="54"/>
        <end position="75"/>
    </location>
</feature>
<evidence type="ECO:0000256" key="2">
    <source>
        <dbReference type="ARBA" id="ARBA00022475"/>
    </source>
</evidence>
<dbReference type="InterPro" id="IPR050375">
    <property type="entry name" value="MFS_TsgA-like"/>
</dbReference>
<feature type="transmembrane region" description="Helical" evidence="3">
    <location>
        <begin position="189"/>
        <end position="216"/>
    </location>
</feature>
<dbReference type="GO" id="GO:0005886">
    <property type="term" value="C:plasma membrane"/>
    <property type="evidence" value="ECO:0007669"/>
    <property type="project" value="UniProtKB-SubCell"/>
</dbReference>
<keyword evidence="3" id="KW-0472">Membrane</keyword>
<dbReference type="EMBL" id="JACHXV010000003">
    <property type="protein sequence ID" value="MBB3173076.1"/>
    <property type="molecule type" value="Genomic_DNA"/>
</dbReference>
<dbReference type="AlphaFoldDB" id="A0A839UTG9"/>
<evidence type="ECO:0000256" key="3">
    <source>
        <dbReference type="SAM" id="Phobius"/>
    </source>
</evidence>
<dbReference type="PANTHER" id="PTHR43702:SF12">
    <property type="entry name" value="N-ACETYL GLUCOSAMINE TRANSPORTER NAGP"/>
    <property type="match status" value="1"/>
</dbReference>
<feature type="transmembrane region" description="Helical" evidence="3">
    <location>
        <begin position="111"/>
        <end position="133"/>
    </location>
</feature>
<dbReference type="InterPro" id="IPR036259">
    <property type="entry name" value="MFS_trans_sf"/>
</dbReference>
<comment type="subcellular location">
    <subcellularLocation>
        <location evidence="1">Cell inner membrane</location>
        <topology evidence="1">Multi-pass membrane protein</topology>
    </subcellularLocation>
</comment>
<dbReference type="PANTHER" id="PTHR43702">
    <property type="entry name" value="L-FUCOSE-PROTON SYMPORTER"/>
    <property type="match status" value="1"/>
</dbReference>
<protein>
    <submittedName>
        <fullName evidence="4">Glucose/galactose transporter</fullName>
    </submittedName>
</protein>
<feature type="transmembrane region" description="Helical" evidence="3">
    <location>
        <begin position="311"/>
        <end position="331"/>
    </location>
</feature>
<dbReference type="SUPFAM" id="SSF103473">
    <property type="entry name" value="MFS general substrate transporter"/>
    <property type="match status" value="1"/>
</dbReference>
<feature type="transmembrane region" description="Helical" evidence="3">
    <location>
        <begin position="396"/>
        <end position="418"/>
    </location>
</feature>
<feature type="transmembrane region" description="Helical" evidence="3">
    <location>
        <begin position="12"/>
        <end position="34"/>
    </location>
</feature>
<keyword evidence="2" id="KW-1003">Cell membrane</keyword>
<gene>
    <name evidence="4" type="ORF">FHR90_000894</name>
</gene>
<evidence type="ECO:0000313" key="4">
    <source>
        <dbReference type="EMBL" id="MBB3173076.1"/>
    </source>
</evidence>
<feature type="transmembrane region" description="Helical" evidence="3">
    <location>
        <begin position="82"/>
        <end position="99"/>
    </location>
</feature>
<evidence type="ECO:0000313" key="5">
    <source>
        <dbReference type="Proteomes" id="UP000557688"/>
    </source>
</evidence>
<feature type="transmembrane region" description="Helical" evidence="3">
    <location>
        <begin position="371"/>
        <end position="390"/>
    </location>
</feature>
<dbReference type="NCBIfam" id="TIGR01272">
    <property type="entry name" value="gluP"/>
    <property type="match status" value="1"/>
</dbReference>
<dbReference type="InterPro" id="IPR005964">
    <property type="entry name" value="Glc/Gal_transptr_bac"/>
</dbReference>
<dbReference type="GO" id="GO:0005354">
    <property type="term" value="F:galactose transmembrane transporter activity"/>
    <property type="evidence" value="ECO:0007669"/>
    <property type="project" value="InterPro"/>
</dbReference>
<dbReference type="GO" id="GO:0055056">
    <property type="term" value="F:D-glucose transmembrane transporter activity"/>
    <property type="evidence" value="ECO:0007669"/>
    <property type="project" value="InterPro"/>
</dbReference>
<name>A0A839UTG9_9PROT</name>
<feature type="transmembrane region" description="Helical" evidence="3">
    <location>
        <begin position="247"/>
        <end position="264"/>
    </location>
</feature>
<keyword evidence="3" id="KW-0812">Transmembrane</keyword>